<evidence type="ECO:0000313" key="2">
    <source>
        <dbReference type="Proteomes" id="UP000006265"/>
    </source>
</evidence>
<comment type="caution">
    <text evidence="1">The sequence shown here is derived from an EMBL/GenBank/DDBJ whole genome shotgun (WGS) entry which is preliminary data.</text>
</comment>
<dbReference type="InterPro" id="IPR011604">
    <property type="entry name" value="PDDEXK-like_dom_sf"/>
</dbReference>
<name>K5B8B4_MYCHD</name>
<dbReference type="PANTHER" id="PTHR38733:SF1">
    <property type="entry name" value="TYPE IV METHYL-DIRECTED RESTRICTION ENZYME ECOKMCRBC"/>
    <property type="match status" value="1"/>
</dbReference>
<dbReference type="AlphaFoldDB" id="K5B8B4"/>
<dbReference type="STRING" id="1122247.GCA_000379865_04040"/>
<protein>
    <submittedName>
        <fullName evidence="1">McrBC 5-methylcytosine restriction system component family protein</fullName>
    </submittedName>
</protein>
<dbReference type="Proteomes" id="UP000006265">
    <property type="component" value="Unassembled WGS sequence"/>
</dbReference>
<gene>
    <name evidence="1" type="ORF">C731_2597</name>
</gene>
<dbReference type="eggNOG" id="COG4268">
    <property type="taxonomic scope" value="Bacteria"/>
</dbReference>
<dbReference type="PANTHER" id="PTHR38733">
    <property type="entry name" value="PROTEIN MCRC"/>
    <property type="match status" value="1"/>
</dbReference>
<proteinExistence type="predicted"/>
<reference evidence="1 2" key="1">
    <citation type="journal article" date="2012" name="J. Bacteriol.">
        <title>Genome sequence of Mycobacterium hassiacum DSM 44199, a rare source of heat-stable mycobacterial proteins.</title>
        <authorList>
            <person name="Tiago I."/>
            <person name="Maranha A."/>
            <person name="Mendes V."/>
            <person name="Alarico S."/>
            <person name="Moynihan P.J."/>
            <person name="Clarke A.J."/>
            <person name="Macedo-Ribeiro S."/>
            <person name="Pereira P.J."/>
            <person name="Empadinhas N."/>
        </authorList>
    </citation>
    <scope>NUCLEOTIDE SEQUENCE [LARGE SCALE GENOMIC DNA]</scope>
    <source>
        <strain evidence="2">DSM 44199 / CIP 105218 / JCM 12690 / 3849</strain>
    </source>
</reference>
<dbReference type="PATRIC" id="fig|1122247.3.peg.2496"/>
<evidence type="ECO:0000313" key="1">
    <source>
        <dbReference type="EMBL" id="EKF23403.1"/>
    </source>
</evidence>
<dbReference type="Gene3D" id="3.90.320.10">
    <property type="match status" value="1"/>
</dbReference>
<dbReference type="Pfam" id="PF10117">
    <property type="entry name" value="McrBC"/>
    <property type="match status" value="1"/>
</dbReference>
<dbReference type="EMBL" id="AMRA01000069">
    <property type="protein sequence ID" value="EKF23403.1"/>
    <property type="molecule type" value="Genomic_DNA"/>
</dbReference>
<organism evidence="1 2">
    <name type="scientific">Mycolicibacterium hassiacum (strain DSM 44199 / CIP 105218 / JCM 12690 / 3849)</name>
    <name type="common">Mycobacterium hassiacum</name>
    <dbReference type="NCBI Taxonomy" id="1122247"/>
    <lineage>
        <taxon>Bacteria</taxon>
        <taxon>Bacillati</taxon>
        <taxon>Actinomycetota</taxon>
        <taxon>Actinomycetes</taxon>
        <taxon>Mycobacteriales</taxon>
        <taxon>Mycobacteriaceae</taxon>
        <taxon>Mycolicibacterium</taxon>
    </lineage>
</organism>
<dbReference type="InterPro" id="IPR019292">
    <property type="entry name" value="McrC"/>
</dbReference>
<keyword evidence="2" id="KW-1185">Reference proteome</keyword>
<accession>K5B8B4</accession>
<sequence>MTTMPTPLILTEGGPAQTVALTGAECRALNDLGIATVTPTLDDGLFDIVAARKVGAVAVGDRQIIVRPKITDLNRLLFMLGYARNPQIWRDEPIRVDAADELLPAVAEAFARLASHAVEQGLLQGYRTITDALPVLRGRVLAGEQMSRHYGLPVPIAVQYDDFTADIAENQLLTMATLRLLTVPRISEPARRLLQRLRRTLAEVSVPPRGAPTPRWQPSRLNVRYHSALRLAEIVLAAESFEHRLGDVTVTGYMFDMWKIFEDFVTTALAESLNRLGWHCQLQAPLHLDEQRRVGMQPDLLARHRDSRTAVVDAKYKAERPDGFPNADLYQMLAYCTVLGLSEGHLIYAKGNEEGAVHTVQRSGVTVHCRPLDLGLEPAALLRQIDQLAGRIAGSSALVDGEE</sequence>